<organism evidence="2 3">
    <name type="scientific">Cinchona calisaya</name>
    <dbReference type="NCBI Taxonomy" id="153742"/>
    <lineage>
        <taxon>Eukaryota</taxon>
        <taxon>Viridiplantae</taxon>
        <taxon>Streptophyta</taxon>
        <taxon>Embryophyta</taxon>
        <taxon>Tracheophyta</taxon>
        <taxon>Spermatophyta</taxon>
        <taxon>Magnoliopsida</taxon>
        <taxon>eudicotyledons</taxon>
        <taxon>Gunneridae</taxon>
        <taxon>Pentapetalae</taxon>
        <taxon>asterids</taxon>
        <taxon>lamiids</taxon>
        <taxon>Gentianales</taxon>
        <taxon>Rubiaceae</taxon>
        <taxon>Cinchonoideae</taxon>
        <taxon>Cinchoneae</taxon>
        <taxon>Cinchona</taxon>
    </lineage>
</organism>
<keyword evidence="3" id="KW-1185">Reference proteome</keyword>
<comment type="caution">
    <text evidence="2">The sequence shown here is derived from an EMBL/GenBank/DDBJ whole genome shotgun (WGS) entry which is preliminary data.</text>
</comment>
<feature type="region of interest" description="Disordered" evidence="1">
    <location>
        <begin position="151"/>
        <end position="190"/>
    </location>
</feature>
<dbReference type="AlphaFoldDB" id="A0ABD2YK92"/>
<evidence type="ECO:0000256" key="1">
    <source>
        <dbReference type="SAM" id="MobiDB-lite"/>
    </source>
</evidence>
<name>A0ABD2YK92_9GENT</name>
<gene>
    <name evidence="2" type="ORF">ACH5RR_032795</name>
</gene>
<dbReference type="Proteomes" id="UP001630127">
    <property type="component" value="Unassembled WGS sequence"/>
</dbReference>
<feature type="compositionally biased region" description="Polar residues" evidence="1">
    <location>
        <begin position="155"/>
        <end position="190"/>
    </location>
</feature>
<evidence type="ECO:0000313" key="3">
    <source>
        <dbReference type="Proteomes" id="UP001630127"/>
    </source>
</evidence>
<accession>A0ABD2YK92</accession>
<reference evidence="2 3" key="1">
    <citation type="submission" date="2024-11" db="EMBL/GenBank/DDBJ databases">
        <title>A near-complete genome assembly of Cinchona calisaya.</title>
        <authorList>
            <person name="Lian D.C."/>
            <person name="Zhao X.W."/>
            <person name="Wei L."/>
        </authorList>
    </citation>
    <scope>NUCLEOTIDE SEQUENCE [LARGE SCALE GENOMIC DNA]</scope>
    <source>
        <tissue evidence="2">Nenye</tissue>
    </source>
</reference>
<protein>
    <submittedName>
        <fullName evidence="2">Uncharacterized protein</fullName>
    </submittedName>
</protein>
<dbReference type="EMBL" id="JBJUIK010000013">
    <property type="protein sequence ID" value="KAL3507413.1"/>
    <property type="molecule type" value="Genomic_DNA"/>
</dbReference>
<evidence type="ECO:0000313" key="2">
    <source>
        <dbReference type="EMBL" id="KAL3507413.1"/>
    </source>
</evidence>
<proteinExistence type="predicted"/>
<sequence>MSLFIVLVKSPKRKYAILKEFYAERDKRCRTQYHKSVLDKNQESVEGISALALKAVPIPHEFIEKEMESMERIGIDTDTVSIPSSSNHTGATMAHFVDSEAFLVEPISDNKNDTAFAPNSCLFGQETTARDKGQSIYSELMRASVNLPFGENLQDIPSDNSNSRTSTVGKNDIPSSSNGSTFSKQNTIQK</sequence>